<evidence type="ECO:0000313" key="1">
    <source>
        <dbReference type="EMBL" id="GBP88723.1"/>
    </source>
</evidence>
<keyword evidence="2" id="KW-1185">Reference proteome</keyword>
<protein>
    <submittedName>
        <fullName evidence="1">Uncharacterized protein</fullName>
    </submittedName>
</protein>
<dbReference type="EMBL" id="BGZK01001952">
    <property type="protein sequence ID" value="GBP88723.1"/>
    <property type="molecule type" value="Genomic_DNA"/>
</dbReference>
<dbReference type="Proteomes" id="UP000299102">
    <property type="component" value="Unassembled WGS sequence"/>
</dbReference>
<proteinExistence type="predicted"/>
<evidence type="ECO:0000313" key="2">
    <source>
        <dbReference type="Proteomes" id="UP000299102"/>
    </source>
</evidence>
<dbReference type="AlphaFoldDB" id="A0A4C1ZND4"/>
<reference evidence="1 2" key="1">
    <citation type="journal article" date="2019" name="Commun. Biol.">
        <title>The bagworm genome reveals a unique fibroin gene that provides high tensile strength.</title>
        <authorList>
            <person name="Kono N."/>
            <person name="Nakamura H."/>
            <person name="Ohtoshi R."/>
            <person name="Tomita M."/>
            <person name="Numata K."/>
            <person name="Arakawa K."/>
        </authorList>
    </citation>
    <scope>NUCLEOTIDE SEQUENCE [LARGE SCALE GENOMIC DNA]</scope>
</reference>
<accession>A0A4C1ZND4</accession>
<comment type="caution">
    <text evidence="1">The sequence shown here is derived from an EMBL/GenBank/DDBJ whole genome shotgun (WGS) entry which is preliminary data.</text>
</comment>
<organism evidence="1 2">
    <name type="scientific">Eumeta variegata</name>
    <name type="common">Bagworm moth</name>
    <name type="synonym">Eumeta japonica</name>
    <dbReference type="NCBI Taxonomy" id="151549"/>
    <lineage>
        <taxon>Eukaryota</taxon>
        <taxon>Metazoa</taxon>
        <taxon>Ecdysozoa</taxon>
        <taxon>Arthropoda</taxon>
        <taxon>Hexapoda</taxon>
        <taxon>Insecta</taxon>
        <taxon>Pterygota</taxon>
        <taxon>Neoptera</taxon>
        <taxon>Endopterygota</taxon>
        <taxon>Lepidoptera</taxon>
        <taxon>Glossata</taxon>
        <taxon>Ditrysia</taxon>
        <taxon>Tineoidea</taxon>
        <taxon>Psychidae</taxon>
        <taxon>Oiketicinae</taxon>
        <taxon>Eumeta</taxon>
    </lineage>
</organism>
<name>A0A4C1ZND4_EUMVA</name>
<sequence length="166" mass="17761">MSSPSAEAADAVVPAWRRRAAFVGAALGPERINARARAAFSQSARLEWTPPRARSQCSLYFISQLCFLCRSPPRCAPRSCRLRVRCAADRYAPQLIIIYYFSERQALAFPLQGTANPDGPGTTGLGGCSSPIPGVARPPSIISHSILGTPFARSSRPSSATEQVVG</sequence>
<gene>
    <name evidence="1" type="ORF">EVAR_60659_1</name>
</gene>